<dbReference type="Proteomes" id="UP001519289">
    <property type="component" value="Unassembled WGS sequence"/>
</dbReference>
<evidence type="ECO:0000313" key="2">
    <source>
        <dbReference type="Proteomes" id="UP001519289"/>
    </source>
</evidence>
<protein>
    <recommendedName>
        <fullName evidence="3">Lipoprotein</fullName>
    </recommendedName>
</protein>
<comment type="caution">
    <text evidence="1">The sequence shown here is derived from an EMBL/GenBank/DDBJ whole genome shotgun (WGS) entry which is preliminary data.</text>
</comment>
<accession>A0ABS4JWQ1</accession>
<evidence type="ECO:0000313" key="1">
    <source>
        <dbReference type="EMBL" id="MBP2019960.1"/>
    </source>
</evidence>
<evidence type="ECO:0008006" key="3">
    <source>
        <dbReference type="Google" id="ProtNLM"/>
    </source>
</evidence>
<proteinExistence type="predicted"/>
<gene>
    <name evidence="1" type="ORF">J2Z79_003407</name>
</gene>
<name>A0ABS4JWQ1_9FIRM</name>
<organism evidence="1 2">
    <name type="scientific">Symbiobacterium terraclitae</name>
    <dbReference type="NCBI Taxonomy" id="557451"/>
    <lineage>
        <taxon>Bacteria</taxon>
        <taxon>Bacillati</taxon>
        <taxon>Bacillota</taxon>
        <taxon>Clostridia</taxon>
        <taxon>Eubacteriales</taxon>
        <taxon>Symbiobacteriaceae</taxon>
        <taxon>Symbiobacterium</taxon>
    </lineage>
</organism>
<keyword evidence="2" id="KW-1185">Reference proteome</keyword>
<dbReference type="EMBL" id="JAGGLG010000040">
    <property type="protein sequence ID" value="MBP2019960.1"/>
    <property type="molecule type" value="Genomic_DNA"/>
</dbReference>
<sequence length="164" mass="18611">MVFIAATLVGCGAKDDITQLPEAVTFTPITETTDFAIDTELVLEPHPEEAAKGQATLQFRFESLMEEDLTDLRVAVFYPEQMAHRMLIPEKDAPVFPISGRRFDVTPSQPAWRITHTFAPFDWDQVETVRDAVLNPIRLRIVWEGDERFLEVPPSEIRVRTQGG</sequence>
<reference evidence="1 2" key="1">
    <citation type="submission" date="2021-03" db="EMBL/GenBank/DDBJ databases">
        <title>Genomic Encyclopedia of Type Strains, Phase IV (KMG-IV): sequencing the most valuable type-strain genomes for metagenomic binning, comparative biology and taxonomic classification.</title>
        <authorList>
            <person name="Goeker M."/>
        </authorList>
    </citation>
    <scope>NUCLEOTIDE SEQUENCE [LARGE SCALE GENOMIC DNA]</scope>
    <source>
        <strain evidence="1 2">DSM 27138</strain>
    </source>
</reference>